<dbReference type="GO" id="GO:0005634">
    <property type="term" value="C:nucleus"/>
    <property type="evidence" value="ECO:0007669"/>
    <property type="project" value="UniProtKB-SubCell"/>
</dbReference>
<dbReference type="AlphaFoldDB" id="A0A2G5B543"/>
<protein>
    <submittedName>
        <fullName evidence="7">MADS-box transcription factor</fullName>
    </submittedName>
</protein>
<keyword evidence="2" id="KW-0805">Transcription regulation</keyword>
<feature type="non-terminal residue" evidence="7">
    <location>
        <position position="1"/>
    </location>
</feature>
<dbReference type="GO" id="GO:0000978">
    <property type="term" value="F:RNA polymerase II cis-regulatory region sequence-specific DNA binding"/>
    <property type="evidence" value="ECO:0007669"/>
    <property type="project" value="TreeGrafter"/>
</dbReference>
<dbReference type="InterPro" id="IPR002100">
    <property type="entry name" value="TF_MADSbox"/>
</dbReference>
<name>A0A2G5B543_COERN</name>
<dbReference type="GO" id="GO:0045944">
    <property type="term" value="P:positive regulation of transcription by RNA polymerase II"/>
    <property type="evidence" value="ECO:0007669"/>
    <property type="project" value="UniProtKB-ARBA"/>
</dbReference>
<dbReference type="PROSITE" id="PS50066">
    <property type="entry name" value="MADS_BOX_2"/>
    <property type="match status" value="1"/>
</dbReference>
<gene>
    <name evidence="7" type="ORF">COEREDRAFT_47585</name>
</gene>
<dbReference type="GO" id="GO:0000981">
    <property type="term" value="F:DNA-binding transcription factor activity, RNA polymerase II-specific"/>
    <property type="evidence" value="ECO:0007669"/>
    <property type="project" value="TreeGrafter"/>
</dbReference>
<evidence type="ECO:0000259" key="6">
    <source>
        <dbReference type="PROSITE" id="PS50066"/>
    </source>
</evidence>
<dbReference type="EMBL" id="KZ303521">
    <property type="protein sequence ID" value="PIA14126.1"/>
    <property type="molecule type" value="Genomic_DNA"/>
</dbReference>
<accession>A0A2G5B543</accession>
<evidence type="ECO:0000256" key="5">
    <source>
        <dbReference type="ARBA" id="ARBA00023242"/>
    </source>
</evidence>
<dbReference type="GO" id="GO:0046983">
    <property type="term" value="F:protein dimerization activity"/>
    <property type="evidence" value="ECO:0007669"/>
    <property type="project" value="InterPro"/>
</dbReference>
<dbReference type="OrthoDB" id="1898716at2759"/>
<evidence type="ECO:0000256" key="3">
    <source>
        <dbReference type="ARBA" id="ARBA00023125"/>
    </source>
</evidence>
<dbReference type="Gene3D" id="3.40.1810.10">
    <property type="entry name" value="Transcription factor, MADS-box"/>
    <property type="match status" value="1"/>
</dbReference>
<evidence type="ECO:0000256" key="1">
    <source>
        <dbReference type="ARBA" id="ARBA00004123"/>
    </source>
</evidence>
<evidence type="ECO:0000313" key="7">
    <source>
        <dbReference type="EMBL" id="PIA14126.1"/>
    </source>
</evidence>
<dbReference type="PANTHER" id="PTHR11945">
    <property type="entry name" value="MADS BOX PROTEIN"/>
    <property type="match status" value="1"/>
</dbReference>
<keyword evidence="4" id="KW-0804">Transcription</keyword>
<evidence type="ECO:0000256" key="2">
    <source>
        <dbReference type="ARBA" id="ARBA00023015"/>
    </source>
</evidence>
<reference evidence="7 8" key="1">
    <citation type="journal article" date="2015" name="Genome Biol. Evol.">
        <title>Phylogenomic analyses indicate that early fungi evolved digesting cell walls of algal ancestors of land plants.</title>
        <authorList>
            <person name="Chang Y."/>
            <person name="Wang S."/>
            <person name="Sekimoto S."/>
            <person name="Aerts A.L."/>
            <person name="Choi C."/>
            <person name="Clum A."/>
            <person name="LaButti K.M."/>
            <person name="Lindquist E.A."/>
            <person name="Yee Ngan C."/>
            <person name="Ohm R.A."/>
            <person name="Salamov A.A."/>
            <person name="Grigoriev I.V."/>
            <person name="Spatafora J.W."/>
            <person name="Berbee M.L."/>
        </authorList>
    </citation>
    <scope>NUCLEOTIDE SEQUENCE [LARGE SCALE GENOMIC DNA]</scope>
    <source>
        <strain evidence="7 8">NRRL 1564</strain>
    </source>
</reference>
<dbReference type="STRING" id="763665.A0A2G5B543"/>
<dbReference type="InterPro" id="IPR036879">
    <property type="entry name" value="TF_MADSbox_sf"/>
</dbReference>
<proteinExistence type="predicted"/>
<dbReference type="SMART" id="SM00432">
    <property type="entry name" value="MADS"/>
    <property type="match status" value="1"/>
</dbReference>
<organism evidence="7 8">
    <name type="scientific">Coemansia reversa (strain ATCC 12441 / NRRL 1564)</name>
    <dbReference type="NCBI Taxonomy" id="763665"/>
    <lineage>
        <taxon>Eukaryota</taxon>
        <taxon>Fungi</taxon>
        <taxon>Fungi incertae sedis</taxon>
        <taxon>Zoopagomycota</taxon>
        <taxon>Kickxellomycotina</taxon>
        <taxon>Kickxellomycetes</taxon>
        <taxon>Kickxellales</taxon>
        <taxon>Kickxellaceae</taxon>
        <taxon>Coemansia</taxon>
    </lineage>
</organism>
<feature type="domain" description="MADS-box" evidence="6">
    <location>
        <begin position="1"/>
        <end position="48"/>
    </location>
</feature>
<keyword evidence="3" id="KW-0238">DNA-binding</keyword>
<dbReference type="PANTHER" id="PTHR11945:SF534">
    <property type="entry name" value="MYOCYTE-SPECIFIC ENHANCER FACTOR 2"/>
    <property type="match status" value="1"/>
</dbReference>
<dbReference type="Pfam" id="PF00319">
    <property type="entry name" value="SRF-TF"/>
    <property type="match status" value="1"/>
</dbReference>
<dbReference type="CDD" id="cd00120">
    <property type="entry name" value="MADS"/>
    <property type="match status" value="1"/>
</dbReference>
<evidence type="ECO:0000313" key="8">
    <source>
        <dbReference type="Proteomes" id="UP000242474"/>
    </source>
</evidence>
<comment type="subcellular location">
    <subcellularLocation>
        <location evidence="1">Nucleus</location>
    </subcellularLocation>
</comment>
<sequence>ISEIENSRQRTVTFGRRRAGLIKKAHQLSILCNLKVALVIFDTKNASHVVSCRL</sequence>
<dbReference type="PRINTS" id="PR00404">
    <property type="entry name" value="MADSDOMAIN"/>
</dbReference>
<dbReference type="SUPFAM" id="SSF55455">
    <property type="entry name" value="SRF-like"/>
    <property type="match status" value="1"/>
</dbReference>
<keyword evidence="8" id="KW-1185">Reference proteome</keyword>
<dbReference type="Proteomes" id="UP000242474">
    <property type="component" value="Unassembled WGS sequence"/>
</dbReference>
<evidence type="ECO:0000256" key="4">
    <source>
        <dbReference type="ARBA" id="ARBA00023163"/>
    </source>
</evidence>
<keyword evidence="5" id="KW-0539">Nucleus</keyword>